<sequence length="63" mass="6767">MWYPVVCWGRVPSNAPTYVSSGLAIAVSTAPDSLPNTEPPQGKFRLNAAAWPVDCPEVIEVPI</sequence>
<dbReference type="AlphaFoldDB" id="A0A916RVS0"/>
<name>A0A916RVS0_9BACT</name>
<dbReference type="EMBL" id="BMJB01000001">
    <property type="protein sequence ID" value="GGA72971.1"/>
    <property type="molecule type" value="Genomic_DNA"/>
</dbReference>
<protein>
    <submittedName>
        <fullName evidence="1">Uncharacterized protein</fullName>
    </submittedName>
</protein>
<reference evidence="1" key="2">
    <citation type="submission" date="2020-09" db="EMBL/GenBank/DDBJ databases">
        <authorList>
            <person name="Sun Q."/>
            <person name="Zhou Y."/>
        </authorList>
    </citation>
    <scope>NUCLEOTIDE SEQUENCE</scope>
    <source>
        <strain evidence="1">CGMCC 1.15447</strain>
    </source>
</reference>
<comment type="caution">
    <text evidence="1">The sequence shown here is derived from an EMBL/GenBank/DDBJ whole genome shotgun (WGS) entry which is preliminary data.</text>
</comment>
<gene>
    <name evidence="1" type="ORF">GCM10011507_25730</name>
</gene>
<evidence type="ECO:0000313" key="2">
    <source>
        <dbReference type="Proteomes" id="UP000648801"/>
    </source>
</evidence>
<organism evidence="1 2">
    <name type="scientific">Edaphobacter acidisoli</name>
    <dbReference type="NCBI Taxonomy" id="2040573"/>
    <lineage>
        <taxon>Bacteria</taxon>
        <taxon>Pseudomonadati</taxon>
        <taxon>Acidobacteriota</taxon>
        <taxon>Terriglobia</taxon>
        <taxon>Terriglobales</taxon>
        <taxon>Acidobacteriaceae</taxon>
        <taxon>Edaphobacter</taxon>
    </lineage>
</organism>
<reference evidence="1" key="1">
    <citation type="journal article" date="2014" name="Int. J. Syst. Evol. Microbiol.">
        <title>Complete genome sequence of Corynebacterium casei LMG S-19264T (=DSM 44701T), isolated from a smear-ripened cheese.</title>
        <authorList>
            <consortium name="US DOE Joint Genome Institute (JGI-PGF)"/>
            <person name="Walter F."/>
            <person name="Albersmeier A."/>
            <person name="Kalinowski J."/>
            <person name="Ruckert C."/>
        </authorList>
    </citation>
    <scope>NUCLEOTIDE SEQUENCE</scope>
    <source>
        <strain evidence="1">CGMCC 1.15447</strain>
    </source>
</reference>
<dbReference type="Proteomes" id="UP000648801">
    <property type="component" value="Unassembled WGS sequence"/>
</dbReference>
<evidence type="ECO:0000313" key="1">
    <source>
        <dbReference type="EMBL" id="GGA72971.1"/>
    </source>
</evidence>
<keyword evidence="2" id="KW-1185">Reference proteome</keyword>
<accession>A0A916RVS0</accession>
<proteinExistence type="predicted"/>